<evidence type="ECO:0000256" key="4">
    <source>
        <dbReference type="ARBA" id="ARBA00023125"/>
    </source>
</evidence>
<dbReference type="GO" id="GO:0006313">
    <property type="term" value="P:DNA transposition"/>
    <property type="evidence" value="ECO:0007669"/>
    <property type="project" value="UniProtKB-UniRule"/>
</dbReference>
<dbReference type="GO" id="GO:0004803">
    <property type="term" value="F:transposase activity"/>
    <property type="evidence" value="ECO:0007669"/>
    <property type="project" value="UniProtKB-UniRule"/>
</dbReference>
<sequence>HGKTKAGRQRWRCKSCSITNLNPINTDAKNLELFLSWLLSGKTLKDTPGQGRTFQRRTRFLWDIWPLPPIVDEVHPVVYVDGIHLGRKAVVLIARSDQHVLGWYVARNENSRAWKALLNRIAPLDLVVCDGGSGFMKACKTTWPDTKIQRCVFHVFTQIKTATTTRPKLEPNWELYQLGKRLLHVKTLDNATQVA</sequence>
<keyword evidence="4 6" id="KW-0238">DNA-binding</keyword>
<proteinExistence type="inferred from homology"/>
<dbReference type="STRING" id="525245.HMPREF0044_1544"/>
<dbReference type="Proteomes" id="UP000010301">
    <property type="component" value="Unassembled WGS sequence"/>
</dbReference>
<protein>
    <recommendedName>
        <fullName evidence="6">Mutator family transposase</fullName>
    </recommendedName>
</protein>
<dbReference type="PANTHER" id="PTHR33217">
    <property type="entry name" value="TRANSPOSASE FOR INSERTION SEQUENCE ELEMENT IS1081"/>
    <property type="match status" value="1"/>
</dbReference>
<organism evidence="7 8">
    <name type="scientific">Gleimia coleocanis DSM 15436</name>
    <dbReference type="NCBI Taxonomy" id="525245"/>
    <lineage>
        <taxon>Bacteria</taxon>
        <taxon>Bacillati</taxon>
        <taxon>Actinomycetota</taxon>
        <taxon>Actinomycetes</taxon>
        <taxon>Actinomycetales</taxon>
        <taxon>Actinomycetaceae</taxon>
        <taxon>Gleimia</taxon>
    </lineage>
</organism>
<evidence type="ECO:0000256" key="2">
    <source>
        <dbReference type="ARBA" id="ARBA00010961"/>
    </source>
</evidence>
<keyword evidence="3 6" id="KW-0815">Transposition</keyword>
<evidence type="ECO:0000313" key="8">
    <source>
        <dbReference type="Proteomes" id="UP000010301"/>
    </source>
</evidence>
<dbReference type="Pfam" id="PF00872">
    <property type="entry name" value="Transposase_mut"/>
    <property type="match status" value="1"/>
</dbReference>
<gene>
    <name evidence="7" type="ORF">HMPREF0044_1544</name>
</gene>
<dbReference type="GO" id="GO:0003677">
    <property type="term" value="F:DNA binding"/>
    <property type="evidence" value="ECO:0007669"/>
    <property type="project" value="UniProtKB-UniRule"/>
</dbReference>
<accession>C0W2A4</accession>
<comment type="function">
    <text evidence="1 6">Required for the transposition of the insertion element.</text>
</comment>
<dbReference type="EMBL" id="ACFG01000039">
    <property type="protein sequence ID" value="EEH63192.1"/>
    <property type="molecule type" value="Genomic_DNA"/>
</dbReference>
<feature type="non-terminal residue" evidence="7">
    <location>
        <position position="1"/>
    </location>
</feature>
<dbReference type="eggNOG" id="COG3677">
    <property type="taxonomic scope" value="Bacteria"/>
</dbReference>
<evidence type="ECO:0000313" key="7">
    <source>
        <dbReference type="EMBL" id="EEH63192.1"/>
    </source>
</evidence>
<keyword evidence="6" id="KW-0814">Transposable element</keyword>
<comment type="caution">
    <text evidence="7">The sequence shown here is derived from an EMBL/GenBank/DDBJ whole genome shotgun (WGS) entry which is preliminary data.</text>
</comment>
<dbReference type="HOGENOM" id="CLU_1392747_0_0_11"/>
<evidence type="ECO:0000256" key="1">
    <source>
        <dbReference type="ARBA" id="ARBA00002190"/>
    </source>
</evidence>
<dbReference type="AlphaFoldDB" id="C0W2A4"/>
<dbReference type="PANTHER" id="PTHR33217:SF7">
    <property type="entry name" value="TRANSPOSASE FOR INSERTION SEQUENCE ELEMENT IS1081"/>
    <property type="match status" value="1"/>
</dbReference>
<name>C0W2A4_9ACTO</name>
<evidence type="ECO:0000256" key="3">
    <source>
        <dbReference type="ARBA" id="ARBA00022578"/>
    </source>
</evidence>
<dbReference type="InterPro" id="IPR001207">
    <property type="entry name" value="Transposase_mutator"/>
</dbReference>
<keyword evidence="8" id="KW-1185">Reference proteome</keyword>
<evidence type="ECO:0000256" key="6">
    <source>
        <dbReference type="RuleBase" id="RU365089"/>
    </source>
</evidence>
<keyword evidence="5 6" id="KW-0233">DNA recombination</keyword>
<evidence type="ECO:0000256" key="5">
    <source>
        <dbReference type="ARBA" id="ARBA00023172"/>
    </source>
</evidence>
<reference evidence="7 8" key="1">
    <citation type="submission" date="2009-01" db="EMBL/GenBank/DDBJ databases">
        <authorList>
            <person name="Qin X."/>
            <person name="Bachman B."/>
            <person name="Battles P."/>
            <person name="Bell A."/>
            <person name="Bess C."/>
            <person name="Bickham C."/>
            <person name="Chaboub L."/>
            <person name="Chen D."/>
            <person name="Coyle M."/>
            <person name="Deiros D.R."/>
            <person name="Dinh H."/>
            <person name="Forbes L."/>
            <person name="Fowler G."/>
            <person name="Francisco L."/>
            <person name="Fu Q."/>
            <person name="Gubbala S."/>
            <person name="Hale W."/>
            <person name="Han Y."/>
            <person name="Hemphill L."/>
            <person name="Highlander S.K."/>
            <person name="Hirani K."/>
            <person name="Hogues M."/>
            <person name="Jackson L."/>
            <person name="Jakkamsetti A."/>
            <person name="Javaid M."/>
            <person name="Jiang H."/>
            <person name="Korchina V."/>
            <person name="Kovar C."/>
            <person name="Lara F."/>
            <person name="Lee S."/>
            <person name="Mata R."/>
            <person name="Mathew T."/>
            <person name="Moen C."/>
            <person name="Morales K."/>
            <person name="Munidasa M."/>
            <person name="Nazareth L."/>
            <person name="Ngo R."/>
            <person name="Nguyen L."/>
            <person name="Okwuonu G."/>
            <person name="Ongeri F."/>
            <person name="Patil S."/>
            <person name="Petrosino J."/>
            <person name="Pham C."/>
            <person name="Pham P."/>
            <person name="Pu L.-L."/>
            <person name="Puazo M."/>
            <person name="Raj R."/>
            <person name="Reid J."/>
            <person name="Rouhana J."/>
            <person name="Saada N."/>
            <person name="Shang Y."/>
            <person name="Simmons D."/>
            <person name="Thornton R."/>
            <person name="Warren J."/>
            <person name="Weissenberger G."/>
            <person name="Zhang J."/>
            <person name="Zhang L."/>
            <person name="Zhou C."/>
            <person name="Zhu D."/>
            <person name="Muzny D."/>
            <person name="Worley K."/>
            <person name="Gibbs R."/>
        </authorList>
    </citation>
    <scope>NUCLEOTIDE SEQUENCE [LARGE SCALE GENOMIC DNA]</scope>
    <source>
        <strain evidence="7 8">DSM 15436</strain>
    </source>
</reference>
<dbReference type="PROSITE" id="PS01007">
    <property type="entry name" value="TRANSPOSASE_MUTATOR"/>
    <property type="match status" value="1"/>
</dbReference>
<comment type="similarity">
    <text evidence="2 6">Belongs to the transposase mutator family.</text>
</comment>